<dbReference type="PANTHER" id="PTHR12406:SF7">
    <property type="entry name" value="PATATIN-LIKE PHOSPHOLIPASE DOMAIN-CONTAINING PROTEIN 4"/>
    <property type="match status" value="1"/>
</dbReference>
<evidence type="ECO:0000259" key="3">
    <source>
        <dbReference type="PROSITE" id="PS51635"/>
    </source>
</evidence>
<dbReference type="InterPro" id="IPR016035">
    <property type="entry name" value="Acyl_Trfase/lysoPLipase"/>
</dbReference>
<proteinExistence type="predicted"/>
<dbReference type="Proteomes" id="UP000037460">
    <property type="component" value="Unassembled WGS sequence"/>
</dbReference>
<dbReference type="OrthoDB" id="197155at2759"/>
<evidence type="ECO:0000313" key="5">
    <source>
        <dbReference type="Proteomes" id="UP000037460"/>
    </source>
</evidence>
<comment type="caution">
    <text evidence="4">The sequence shown here is derived from an EMBL/GenBank/DDBJ whole genome shotgun (WGS) entry which is preliminary data.</text>
</comment>
<dbReference type="InterPro" id="IPR002641">
    <property type="entry name" value="PNPLA_dom"/>
</dbReference>
<protein>
    <submittedName>
        <fullName evidence="4">Patatin-like phospholipase domain-containing protein 2</fullName>
    </submittedName>
</protein>
<dbReference type="GO" id="GO:0055088">
    <property type="term" value="P:lipid homeostasis"/>
    <property type="evidence" value="ECO:0007669"/>
    <property type="project" value="TreeGrafter"/>
</dbReference>
<dbReference type="GO" id="GO:0004806">
    <property type="term" value="F:triacylglycerol lipase activity"/>
    <property type="evidence" value="ECO:0007669"/>
    <property type="project" value="TreeGrafter"/>
</dbReference>
<organism evidence="4 5">
    <name type="scientific">Chrysochromulina tobinii</name>
    <dbReference type="NCBI Taxonomy" id="1460289"/>
    <lineage>
        <taxon>Eukaryota</taxon>
        <taxon>Haptista</taxon>
        <taxon>Haptophyta</taxon>
        <taxon>Prymnesiophyceae</taxon>
        <taxon>Prymnesiales</taxon>
        <taxon>Chrysochromulinaceae</taxon>
        <taxon>Chrysochromulina</taxon>
    </lineage>
</organism>
<keyword evidence="1" id="KW-0443">Lipid metabolism</keyword>
<gene>
    <name evidence="4" type="ORF">Ctob_014647</name>
</gene>
<dbReference type="GO" id="GO:0019433">
    <property type="term" value="P:triglyceride catabolic process"/>
    <property type="evidence" value="ECO:0007669"/>
    <property type="project" value="TreeGrafter"/>
</dbReference>
<sequence length="261" mass="27885">MEARSQPLGIVTPGYSLVDGVRKHLDEHLPLDAHQRASGRLHVALTSLRPGEVGALYHKCSFGSRDELIHAVTSSSDIPGLTGCLTRATTPCLAATALPAPANVWQALTRRLDVDGGLWDLFPDPWHGTCDVAFVSPFAGVGFAISPCPSKAPAPSDSGQEPPTPVITGKSFAKGYALAVASRALSAAWPAPRPMPTLKWKYKHGRSLELSPENLVRFRHALSPPSDATLAAYEAEGFARCAEWMQVAGIGDRETRPSPEH</sequence>
<evidence type="ECO:0000313" key="4">
    <source>
        <dbReference type="EMBL" id="KOO33875.1"/>
    </source>
</evidence>
<dbReference type="PROSITE" id="PS51635">
    <property type="entry name" value="PNPLA"/>
    <property type="match status" value="1"/>
</dbReference>
<feature type="short sequence motif" description="DGA/G" evidence="2">
    <location>
        <begin position="115"/>
        <end position="117"/>
    </location>
</feature>
<name>A0A0M0K4X9_9EUKA</name>
<dbReference type="SUPFAM" id="SSF52151">
    <property type="entry name" value="FabD/lysophospholipase-like"/>
    <property type="match status" value="1"/>
</dbReference>
<evidence type="ECO:0000256" key="2">
    <source>
        <dbReference type="PROSITE-ProRule" id="PRU01161"/>
    </source>
</evidence>
<reference evidence="5" key="1">
    <citation type="journal article" date="2015" name="PLoS Genet.">
        <title>Genome Sequence and Transcriptome Analyses of Chrysochromulina tobin: Metabolic Tools for Enhanced Algal Fitness in the Prominent Order Prymnesiales (Haptophyceae).</title>
        <authorList>
            <person name="Hovde B.T."/>
            <person name="Deodato C.R."/>
            <person name="Hunsperger H.M."/>
            <person name="Ryken S.A."/>
            <person name="Yost W."/>
            <person name="Jha R.K."/>
            <person name="Patterson J."/>
            <person name="Monnat R.J. Jr."/>
            <person name="Barlow S.B."/>
            <person name="Starkenburg S.R."/>
            <person name="Cattolico R.A."/>
        </authorList>
    </citation>
    <scope>NUCLEOTIDE SEQUENCE</scope>
    <source>
        <strain evidence="5">CCMP291</strain>
    </source>
</reference>
<dbReference type="InterPro" id="IPR033562">
    <property type="entry name" value="PLPL"/>
</dbReference>
<accession>A0A0M0K4X9</accession>
<dbReference type="PANTHER" id="PTHR12406">
    <property type="entry name" value="CALCIUM-INDEPENDENT PHOSPHOLIPASE A2 IPLA2 -RELATED"/>
    <property type="match status" value="1"/>
</dbReference>
<keyword evidence="5" id="KW-1185">Reference proteome</keyword>
<comment type="caution">
    <text evidence="2">Lacks conserved residue(s) required for the propagation of feature annotation.</text>
</comment>
<dbReference type="AlphaFoldDB" id="A0A0M0K4X9"/>
<dbReference type="GO" id="GO:0005811">
    <property type="term" value="C:lipid droplet"/>
    <property type="evidence" value="ECO:0007669"/>
    <property type="project" value="TreeGrafter"/>
</dbReference>
<dbReference type="GO" id="GO:0005737">
    <property type="term" value="C:cytoplasm"/>
    <property type="evidence" value="ECO:0007669"/>
    <property type="project" value="TreeGrafter"/>
</dbReference>
<dbReference type="GO" id="GO:0016020">
    <property type="term" value="C:membrane"/>
    <property type="evidence" value="ECO:0007669"/>
    <property type="project" value="TreeGrafter"/>
</dbReference>
<dbReference type="EMBL" id="JWZX01001397">
    <property type="protein sequence ID" value="KOO33875.1"/>
    <property type="molecule type" value="Genomic_DNA"/>
</dbReference>
<feature type="domain" description="PNPLA" evidence="3">
    <location>
        <begin position="1"/>
        <end position="128"/>
    </location>
</feature>
<evidence type="ECO:0000256" key="1">
    <source>
        <dbReference type="ARBA" id="ARBA00023098"/>
    </source>
</evidence>